<gene>
    <name evidence="1" type="ORF">SDC9_132200</name>
</gene>
<protein>
    <submittedName>
        <fullName evidence="1">Uncharacterized protein</fullName>
    </submittedName>
</protein>
<sequence>MAEAVFTDAQQVQAHALNNLAQRLAALAVQFRVNIVEGVEQERQGDNVQSLVKRGIDQVGVGGQLGGSVDSGLNALGLIARGQLVGGVNLHGDGAARGVGHHLAEVAAHIRPNGVFRGGAGKLPCLLFKGGVAASGRAGSGAGRGGLVAAAASQQRRGHGQGHGQCKKLFHNVPPQILMTGQVAYLKSLP</sequence>
<evidence type="ECO:0000313" key="1">
    <source>
        <dbReference type="EMBL" id="MPM85123.1"/>
    </source>
</evidence>
<proteinExistence type="predicted"/>
<organism evidence="1">
    <name type="scientific">bioreactor metagenome</name>
    <dbReference type="NCBI Taxonomy" id="1076179"/>
    <lineage>
        <taxon>unclassified sequences</taxon>
        <taxon>metagenomes</taxon>
        <taxon>ecological metagenomes</taxon>
    </lineage>
</organism>
<comment type="caution">
    <text evidence="1">The sequence shown here is derived from an EMBL/GenBank/DDBJ whole genome shotgun (WGS) entry which is preliminary data.</text>
</comment>
<accession>A0A645D851</accession>
<reference evidence="1" key="1">
    <citation type="submission" date="2019-08" db="EMBL/GenBank/DDBJ databases">
        <authorList>
            <person name="Kucharzyk K."/>
            <person name="Murdoch R.W."/>
            <person name="Higgins S."/>
            <person name="Loffler F."/>
        </authorList>
    </citation>
    <scope>NUCLEOTIDE SEQUENCE</scope>
</reference>
<dbReference type="EMBL" id="VSSQ01033503">
    <property type="protein sequence ID" value="MPM85123.1"/>
    <property type="molecule type" value="Genomic_DNA"/>
</dbReference>
<name>A0A645D851_9ZZZZ</name>
<dbReference type="AlphaFoldDB" id="A0A645D851"/>